<evidence type="ECO:0000313" key="3">
    <source>
        <dbReference type="Proteomes" id="UP000278222"/>
    </source>
</evidence>
<gene>
    <name evidence="2" type="ORF">EDC65_5240</name>
</gene>
<organism evidence="2 3">
    <name type="scientific">Stella humosa</name>
    <dbReference type="NCBI Taxonomy" id="94"/>
    <lineage>
        <taxon>Bacteria</taxon>
        <taxon>Pseudomonadati</taxon>
        <taxon>Pseudomonadota</taxon>
        <taxon>Alphaproteobacteria</taxon>
        <taxon>Rhodospirillales</taxon>
        <taxon>Stellaceae</taxon>
        <taxon>Stella</taxon>
    </lineage>
</organism>
<protein>
    <recommendedName>
        <fullName evidence="4">DUF4412 domain-containing protein</fullName>
    </recommendedName>
</protein>
<evidence type="ECO:0008006" key="4">
    <source>
        <dbReference type="Google" id="ProtNLM"/>
    </source>
</evidence>
<dbReference type="EMBL" id="RJKX01000018">
    <property type="protein sequence ID" value="ROP81382.1"/>
    <property type="molecule type" value="Genomic_DNA"/>
</dbReference>
<dbReference type="OrthoDB" id="8479446at2"/>
<sequence>MRFPTLVALALLSFVPAATAAEFGPFGFPTTPYSADSRVTADGQTMTARIHADGPRERREVKDGEMAHTMLIDHAGKKAMMLLVEDKTAMEVDMGDEAGPDAMKWTTQVVGPEQVGGLATTKHHIDGKAANGDRVVGHVWLTADKIPVKSELDATEDGQTARVVQELTNLKVGPVDPALFAVPAGYKRMQMPAGGGPASPPVMRQ</sequence>
<feature type="chain" id="PRO_5018226380" description="DUF4412 domain-containing protein" evidence="1">
    <location>
        <begin position="21"/>
        <end position="205"/>
    </location>
</feature>
<dbReference type="RefSeq" id="WP_123695208.1">
    <property type="nucleotide sequence ID" value="NZ_AP019700.1"/>
</dbReference>
<comment type="caution">
    <text evidence="2">The sequence shown here is derived from an EMBL/GenBank/DDBJ whole genome shotgun (WGS) entry which is preliminary data.</text>
</comment>
<evidence type="ECO:0000313" key="2">
    <source>
        <dbReference type="EMBL" id="ROP81382.1"/>
    </source>
</evidence>
<keyword evidence="1" id="KW-0732">Signal</keyword>
<proteinExistence type="predicted"/>
<accession>A0A3N1KPY6</accession>
<dbReference type="AlphaFoldDB" id="A0A3N1KPY6"/>
<keyword evidence="3" id="KW-1185">Reference proteome</keyword>
<name>A0A3N1KPY6_9PROT</name>
<reference evidence="2 3" key="1">
    <citation type="submission" date="2018-11" db="EMBL/GenBank/DDBJ databases">
        <title>Genomic Encyclopedia of Type Strains, Phase IV (KMG-IV): sequencing the most valuable type-strain genomes for metagenomic binning, comparative biology and taxonomic classification.</title>
        <authorList>
            <person name="Goeker M."/>
        </authorList>
    </citation>
    <scope>NUCLEOTIDE SEQUENCE [LARGE SCALE GENOMIC DNA]</scope>
    <source>
        <strain evidence="2 3">DSM 5900</strain>
    </source>
</reference>
<evidence type="ECO:0000256" key="1">
    <source>
        <dbReference type="SAM" id="SignalP"/>
    </source>
</evidence>
<dbReference type="Proteomes" id="UP000278222">
    <property type="component" value="Unassembled WGS sequence"/>
</dbReference>
<feature type="signal peptide" evidence="1">
    <location>
        <begin position="1"/>
        <end position="20"/>
    </location>
</feature>